<accession>A0A7Y9I254</accession>
<comment type="caution">
    <text evidence="2">The sequence shown here is derived from an EMBL/GenBank/DDBJ whole genome shotgun (WGS) entry which is preliminary data.</text>
</comment>
<dbReference type="Gene3D" id="3.10.180.10">
    <property type="entry name" value="2,3-Dihydroxybiphenyl 1,2-Dioxygenase, domain 1"/>
    <property type="match status" value="1"/>
</dbReference>
<evidence type="ECO:0000313" key="2">
    <source>
        <dbReference type="EMBL" id="NYE68831.1"/>
    </source>
</evidence>
<evidence type="ECO:0000313" key="3">
    <source>
        <dbReference type="Proteomes" id="UP000569914"/>
    </source>
</evidence>
<evidence type="ECO:0000259" key="1">
    <source>
        <dbReference type="Pfam" id="PF18029"/>
    </source>
</evidence>
<dbReference type="EMBL" id="JACCBU010000001">
    <property type="protein sequence ID" value="NYE68831.1"/>
    <property type="molecule type" value="Genomic_DNA"/>
</dbReference>
<feature type="domain" description="Glyoxalase-like" evidence="1">
    <location>
        <begin position="8"/>
        <end position="120"/>
    </location>
</feature>
<dbReference type="AlphaFoldDB" id="A0A7Y9I254"/>
<reference evidence="2 3" key="1">
    <citation type="submission" date="2020-07" db="EMBL/GenBank/DDBJ databases">
        <title>Sequencing the genomes of 1000 actinobacteria strains.</title>
        <authorList>
            <person name="Klenk H.-P."/>
        </authorList>
    </citation>
    <scope>NUCLEOTIDE SEQUENCE [LARGE SCALE GENOMIC DNA]</scope>
    <source>
        <strain evidence="2 3">DSM 22083</strain>
    </source>
</reference>
<dbReference type="RefSeq" id="WP_179747705.1">
    <property type="nucleotide sequence ID" value="NZ_JACCBU010000001.1"/>
</dbReference>
<dbReference type="PANTHER" id="PTHR35908">
    <property type="entry name" value="HYPOTHETICAL FUSION PROTEIN"/>
    <property type="match status" value="1"/>
</dbReference>
<protein>
    <recommendedName>
        <fullName evidence="1">Glyoxalase-like domain-containing protein</fullName>
    </recommendedName>
</protein>
<gene>
    <name evidence="2" type="ORF">BKA15_000160</name>
</gene>
<dbReference type="Pfam" id="PF18029">
    <property type="entry name" value="Glyoxalase_6"/>
    <property type="match status" value="1"/>
</dbReference>
<dbReference type="PANTHER" id="PTHR35908:SF1">
    <property type="entry name" value="CONSERVED PROTEIN"/>
    <property type="match status" value="1"/>
</dbReference>
<dbReference type="CDD" id="cd06587">
    <property type="entry name" value="VOC"/>
    <property type="match status" value="1"/>
</dbReference>
<keyword evidence="3" id="KW-1185">Reference proteome</keyword>
<name>A0A7Y9I254_9ACTN</name>
<organism evidence="2 3">
    <name type="scientific">Microlunatus parietis</name>
    <dbReference type="NCBI Taxonomy" id="682979"/>
    <lineage>
        <taxon>Bacteria</taxon>
        <taxon>Bacillati</taxon>
        <taxon>Actinomycetota</taxon>
        <taxon>Actinomycetes</taxon>
        <taxon>Propionibacteriales</taxon>
        <taxon>Propionibacteriaceae</taxon>
        <taxon>Microlunatus</taxon>
    </lineage>
</organism>
<dbReference type="InterPro" id="IPR041581">
    <property type="entry name" value="Glyoxalase_6"/>
</dbReference>
<dbReference type="Proteomes" id="UP000569914">
    <property type="component" value="Unassembled WGS sequence"/>
</dbReference>
<dbReference type="SUPFAM" id="SSF54593">
    <property type="entry name" value="Glyoxalase/Bleomycin resistance protein/Dihydroxybiphenyl dioxygenase"/>
    <property type="match status" value="1"/>
</dbReference>
<proteinExistence type="predicted"/>
<dbReference type="InterPro" id="IPR029068">
    <property type="entry name" value="Glyas_Bleomycin-R_OHBP_Dase"/>
</dbReference>
<sequence length="135" mass="14594">MSVRIRTITFDAGPDHYAVGRFWAELLGYGDVPGNPNHPDDPETVIIGPDGGPAILFLPVPEPKTVKNRVHLDLEPENETRDEAVQRALRLGATQVADHRNPDGSGFVQLADPAGNEFCIEGSAAERARFAQPAT</sequence>